<dbReference type="GO" id="GO:0004735">
    <property type="term" value="F:pyrroline-5-carboxylate reductase activity"/>
    <property type="evidence" value="ECO:0007669"/>
    <property type="project" value="UniProtKB-UniRule"/>
</dbReference>
<evidence type="ECO:0000313" key="6">
    <source>
        <dbReference type="EMBL" id="OUM89332.1"/>
    </source>
</evidence>
<dbReference type="HAMAP" id="MF_01925">
    <property type="entry name" value="P5C_reductase"/>
    <property type="match status" value="1"/>
</dbReference>
<keyword evidence="2" id="KW-0963">Cytoplasm</keyword>
<dbReference type="SUPFAM" id="SSF48179">
    <property type="entry name" value="6-phosphogluconate dehydrogenase C-terminal domain-like"/>
    <property type="match status" value="1"/>
</dbReference>
<dbReference type="Pfam" id="PF03807">
    <property type="entry name" value="F420_oxidored"/>
    <property type="match status" value="1"/>
</dbReference>
<reference evidence="7" key="1">
    <citation type="submission" date="2016-06" db="EMBL/GenBank/DDBJ databases">
        <authorList>
            <person name="Nascimento L."/>
            <person name="Pereira R.V."/>
            <person name="Martins L.F."/>
            <person name="Quaggio R.B."/>
            <person name="Silva A.M."/>
            <person name="Setubal J.C."/>
        </authorList>
    </citation>
    <scope>NUCLEOTIDE SEQUENCE [LARGE SCALE GENOMIC DNA]</scope>
</reference>
<name>A0A1Y3PPN1_9BACI</name>
<sequence>MEAGFSGNVGFIGTGTMGSILIDAFLRARTFVPEQVIIHNRTPQKAHVIASKHKGITVAVSNIEVARQAELLFLCVKPMEFQKVLDEIATSLHPSQTVVVITSPIQLAHLEAFIPCKLIKFIPSITNLAHSGACLLTYHPRISPAEQENYQKLFSQIGTPIQIPEAFTRVASDLSSCGPAFLSQIMEQLARAAVEVAGIPRQLADSLVIQMLEGTTKLLTQEGLTLKEIQERVSVPGGITEQGLNLLAEQMDGLFHQLFQITHAKFEEDVKNVQAILRNR</sequence>
<dbReference type="InterPro" id="IPR029036">
    <property type="entry name" value="P5CR_dimer"/>
</dbReference>
<dbReference type="PANTHER" id="PTHR11645:SF51">
    <property type="entry name" value="COME OPERON PROTEIN 4"/>
    <property type="match status" value="1"/>
</dbReference>
<comment type="caution">
    <text evidence="6">The sequence shown here is derived from an EMBL/GenBank/DDBJ whole genome shotgun (WGS) entry which is preliminary data.</text>
</comment>
<keyword evidence="2 3" id="KW-0521">NADP</keyword>
<dbReference type="InterPro" id="IPR000304">
    <property type="entry name" value="Pyrroline-COOH_reductase"/>
</dbReference>
<comment type="similarity">
    <text evidence="1 2">Belongs to the pyrroline-5-carboxylate reductase family.</text>
</comment>
<dbReference type="Proteomes" id="UP000196475">
    <property type="component" value="Unassembled WGS sequence"/>
</dbReference>
<gene>
    <name evidence="2" type="primary">proC</name>
    <name evidence="6" type="ORF">BAA01_03690</name>
</gene>
<feature type="binding site" evidence="3">
    <location>
        <begin position="12"/>
        <end position="17"/>
    </location>
    <ligand>
        <name>NADP(+)</name>
        <dbReference type="ChEBI" id="CHEBI:58349"/>
    </ligand>
</feature>
<accession>A0A1Y3PPN1</accession>
<evidence type="ECO:0000256" key="2">
    <source>
        <dbReference type="HAMAP-Rule" id="MF_01925"/>
    </source>
</evidence>
<dbReference type="Gene3D" id="1.10.3730.10">
    <property type="entry name" value="ProC C-terminal domain-like"/>
    <property type="match status" value="1"/>
</dbReference>
<comment type="subcellular location">
    <subcellularLocation>
        <location evidence="2">Cytoplasm</location>
    </subcellularLocation>
</comment>
<dbReference type="UniPathway" id="UPA00098">
    <property type="reaction ID" value="UER00361"/>
</dbReference>
<organism evidence="6 7">
    <name type="scientific">Bacillus thermozeamaize</name>
    <dbReference type="NCBI Taxonomy" id="230954"/>
    <lineage>
        <taxon>Bacteria</taxon>
        <taxon>Bacillati</taxon>
        <taxon>Bacillota</taxon>
        <taxon>Bacilli</taxon>
        <taxon>Bacillales</taxon>
        <taxon>Bacillaceae</taxon>
        <taxon>Bacillus</taxon>
    </lineage>
</organism>
<comment type="catalytic activity">
    <reaction evidence="2">
        <text>L-proline + NAD(+) = (S)-1-pyrroline-5-carboxylate + NADH + 2 H(+)</text>
        <dbReference type="Rhea" id="RHEA:14105"/>
        <dbReference type="ChEBI" id="CHEBI:15378"/>
        <dbReference type="ChEBI" id="CHEBI:17388"/>
        <dbReference type="ChEBI" id="CHEBI:57540"/>
        <dbReference type="ChEBI" id="CHEBI:57945"/>
        <dbReference type="ChEBI" id="CHEBI:60039"/>
        <dbReference type="EC" id="1.5.1.2"/>
    </reaction>
</comment>
<dbReference type="SUPFAM" id="SSF51735">
    <property type="entry name" value="NAD(P)-binding Rossmann-fold domains"/>
    <property type="match status" value="1"/>
</dbReference>
<comment type="pathway">
    <text evidence="2">Amino-acid biosynthesis; L-proline biosynthesis; L-proline from L-glutamate 5-semialdehyde: step 1/1.</text>
</comment>
<evidence type="ECO:0000256" key="3">
    <source>
        <dbReference type="PIRSR" id="PIRSR000193-1"/>
    </source>
</evidence>
<dbReference type="EC" id="1.5.1.2" evidence="2"/>
<evidence type="ECO:0000259" key="4">
    <source>
        <dbReference type="Pfam" id="PF03807"/>
    </source>
</evidence>
<dbReference type="Gene3D" id="3.40.50.720">
    <property type="entry name" value="NAD(P)-binding Rossmann-like Domain"/>
    <property type="match status" value="1"/>
</dbReference>
<proteinExistence type="inferred from homology"/>
<dbReference type="GO" id="GO:0005737">
    <property type="term" value="C:cytoplasm"/>
    <property type="evidence" value="ECO:0007669"/>
    <property type="project" value="UniProtKB-SubCell"/>
</dbReference>
<evidence type="ECO:0000259" key="5">
    <source>
        <dbReference type="Pfam" id="PF14748"/>
    </source>
</evidence>
<evidence type="ECO:0000256" key="1">
    <source>
        <dbReference type="ARBA" id="ARBA00005525"/>
    </source>
</evidence>
<evidence type="ECO:0000313" key="7">
    <source>
        <dbReference type="Proteomes" id="UP000196475"/>
    </source>
</evidence>
<dbReference type="PIRSF" id="PIRSF000193">
    <property type="entry name" value="Pyrrol-5-carb_rd"/>
    <property type="match status" value="1"/>
</dbReference>
<feature type="binding site" evidence="3">
    <location>
        <position position="62"/>
    </location>
    <ligand>
        <name>NADPH</name>
        <dbReference type="ChEBI" id="CHEBI:57783"/>
    </ligand>
</feature>
<dbReference type="PANTHER" id="PTHR11645">
    <property type="entry name" value="PYRROLINE-5-CARBOXYLATE REDUCTASE"/>
    <property type="match status" value="1"/>
</dbReference>
<feature type="domain" description="Pyrroline-5-carboxylate reductase dimerisation" evidence="5">
    <location>
        <begin position="168"/>
        <end position="267"/>
    </location>
</feature>
<dbReference type="InterPro" id="IPR028939">
    <property type="entry name" value="P5C_Rdtase_cat_N"/>
</dbReference>
<dbReference type="NCBIfam" id="NF005814">
    <property type="entry name" value="PRK07680.1"/>
    <property type="match status" value="1"/>
</dbReference>
<keyword evidence="2" id="KW-0560">Oxidoreductase</keyword>
<keyword evidence="2" id="KW-0641">Proline biosynthesis</keyword>
<dbReference type="EMBL" id="LZRT01000045">
    <property type="protein sequence ID" value="OUM89332.1"/>
    <property type="molecule type" value="Genomic_DNA"/>
</dbReference>
<protein>
    <recommendedName>
        <fullName evidence="2">Pyrroline-5-carboxylate reductase</fullName>
        <shortName evidence="2">P5C reductase</shortName>
        <shortName evidence="2">P5CR</shortName>
        <ecNumber evidence="2">1.5.1.2</ecNumber>
    </recommendedName>
    <alternativeName>
        <fullName evidence="2">PCA reductase</fullName>
    </alternativeName>
</protein>
<keyword evidence="2" id="KW-0028">Amino-acid biosynthesis</keyword>
<dbReference type="InterPro" id="IPR008927">
    <property type="entry name" value="6-PGluconate_DH-like_C_sf"/>
</dbReference>
<dbReference type="Pfam" id="PF14748">
    <property type="entry name" value="P5CR_dimer"/>
    <property type="match status" value="1"/>
</dbReference>
<dbReference type="AlphaFoldDB" id="A0A1Y3PPN1"/>
<feature type="domain" description="Pyrroline-5-carboxylate reductase catalytic N-terminal" evidence="4">
    <location>
        <begin position="9"/>
        <end position="102"/>
    </location>
</feature>
<comment type="catalytic activity">
    <reaction evidence="2">
        <text>L-proline + NADP(+) = (S)-1-pyrroline-5-carboxylate + NADPH + 2 H(+)</text>
        <dbReference type="Rhea" id="RHEA:14109"/>
        <dbReference type="ChEBI" id="CHEBI:15378"/>
        <dbReference type="ChEBI" id="CHEBI:17388"/>
        <dbReference type="ChEBI" id="CHEBI:57783"/>
        <dbReference type="ChEBI" id="CHEBI:58349"/>
        <dbReference type="ChEBI" id="CHEBI:60039"/>
        <dbReference type="EC" id="1.5.1.2"/>
    </reaction>
</comment>
<dbReference type="GO" id="GO:0055129">
    <property type="term" value="P:L-proline biosynthetic process"/>
    <property type="evidence" value="ECO:0007669"/>
    <property type="project" value="UniProtKB-UniRule"/>
</dbReference>
<dbReference type="InterPro" id="IPR036291">
    <property type="entry name" value="NAD(P)-bd_dom_sf"/>
</dbReference>
<comment type="function">
    <text evidence="2">Catalyzes the reduction of 1-pyrroline-5-carboxylate (PCA) to L-proline.</text>
</comment>